<sequence length="552" mass="61501">MFVSQPQGIVRYIFRASKSITNKIISIFFSAAITTMVEEEAKDQKISRNKVAVLPWMRNPVDVSSFNKCPLAHLPFLNPRLEAALCSSGIDSLFPVQVAVWQETMGPGSFERDICVNSPTGSGKTLAYALPIVQMLLSSRAVKCLRALVVLPTRDLALQVRDVFATIAPAVGLSVGLAVGQSSIADEIAMLIERPKLEAGMCYDPDPKSCLVELKSAVDILVATPGRLMDHINNTKGFTLEHLRFLVVDETDRLLRESYQSWLPTVLQCTSSSVDGPFSYVSASLPSRFGSLKTIRRVGVERGFKGKPYPRLVKMVLSATLTQDPSKLVQLDLHHPLFLTTGKTRYQLPKHLESFKLICEPKLKPLYLVALLQSLNGEKCIVFTSSVESTHRLCTLLKFFGDLGIKIKEYSGNQHQSARSKTLRGFREGVIQVVVSSDAMTRGMDVEGVRNVINYDKPPYIKTYIHRAGRTARAGNHGRCFTLLHEDEVKQFKKLLKKADIDSCPAYTVPLDSVQSLRSTYDDALEKLKESVKTETFKKQKMGFKSSNKRKH</sequence>
<accession>A0AAD8KC32</accession>
<comment type="function">
    <text evidence="8">RNA helicase.</text>
</comment>
<protein>
    <recommendedName>
        <fullName evidence="8">ATP-dependent RNA helicase</fullName>
        <ecNumber evidence="8">3.6.4.13</ecNumber>
    </recommendedName>
</protein>
<evidence type="ECO:0000256" key="1">
    <source>
        <dbReference type="ARBA" id="ARBA00022741"/>
    </source>
</evidence>
<dbReference type="PANTHER" id="PTHR24031">
    <property type="entry name" value="RNA HELICASE"/>
    <property type="match status" value="1"/>
</dbReference>
<feature type="domain" description="Helicase C-terminal" evidence="10">
    <location>
        <begin position="367"/>
        <end position="515"/>
    </location>
</feature>
<dbReference type="SMART" id="SM00487">
    <property type="entry name" value="DEXDc"/>
    <property type="match status" value="1"/>
</dbReference>
<keyword evidence="3 8" id="KW-0347">Helicase</keyword>
<comment type="caution">
    <text evidence="11">The sequence shown here is derived from an EMBL/GenBank/DDBJ whole genome shotgun (WGS) entry which is preliminary data.</text>
</comment>
<keyword evidence="5 8" id="KW-0694">RNA-binding</keyword>
<evidence type="ECO:0000313" key="12">
    <source>
        <dbReference type="Proteomes" id="UP001229421"/>
    </source>
</evidence>
<keyword evidence="2 8" id="KW-0378">Hydrolase</keyword>
<evidence type="ECO:0000256" key="8">
    <source>
        <dbReference type="RuleBase" id="RU365068"/>
    </source>
</evidence>
<dbReference type="GO" id="GO:0016787">
    <property type="term" value="F:hydrolase activity"/>
    <property type="evidence" value="ECO:0007669"/>
    <property type="project" value="UniProtKB-KW"/>
</dbReference>
<dbReference type="PROSITE" id="PS51194">
    <property type="entry name" value="HELICASE_CTER"/>
    <property type="match status" value="1"/>
</dbReference>
<dbReference type="CDD" id="cd17956">
    <property type="entry name" value="DEADc_DDX51"/>
    <property type="match status" value="1"/>
</dbReference>
<dbReference type="Gene3D" id="3.40.50.300">
    <property type="entry name" value="P-loop containing nucleotide triphosphate hydrolases"/>
    <property type="match status" value="2"/>
</dbReference>
<dbReference type="EC" id="3.6.4.13" evidence="8"/>
<dbReference type="InterPro" id="IPR014001">
    <property type="entry name" value="Helicase_ATP-bd"/>
</dbReference>
<dbReference type="PROSITE" id="PS51192">
    <property type="entry name" value="HELICASE_ATP_BIND_1"/>
    <property type="match status" value="1"/>
</dbReference>
<dbReference type="InterPro" id="IPR027417">
    <property type="entry name" value="P-loop_NTPase"/>
</dbReference>
<proteinExistence type="inferred from homology"/>
<evidence type="ECO:0000256" key="6">
    <source>
        <dbReference type="ARBA" id="ARBA00038200"/>
    </source>
</evidence>
<evidence type="ECO:0000256" key="3">
    <source>
        <dbReference type="ARBA" id="ARBA00022806"/>
    </source>
</evidence>
<dbReference type="Proteomes" id="UP001229421">
    <property type="component" value="Unassembled WGS sequence"/>
</dbReference>
<evidence type="ECO:0000256" key="2">
    <source>
        <dbReference type="ARBA" id="ARBA00022801"/>
    </source>
</evidence>
<evidence type="ECO:0000256" key="4">
    <source>
        <dbReference type="ARBA" id="ARBA00022840"/>
    </source>
</evidence>
<dbReference type="Pfam" id="PF00271">
    <property type="entry name" value="Helicase_C"/>
    <property type="match status" value="1"/>
</dbReference>
<comment type="domain">
    <text evidence="8">The Q motif is unique to and characteristic of the DEAD box family of RNA helicases and controls ATP binding and hydrolysis.</text>
</comment>
<comment type="catalytic activity">
    <reaction evidence="7 8">
        <text>ATP + H2O = ADP + phosphate + H(+)</text>
        <dbReference type="Rhea" id="RHEA:13065"/>
        <dbReference type="ChEBI" id="CHEBI:15377"/>
        <dbReference type="ChEBI" id="CHEBI:15378"/>
        <dbReference type="ChEBI" id="CHEBI:30616"/>
        <dbReference type="ChEBI" id="CHEBI:43474"/>
        <dbReference type="ChEBI" id="CHEBI:456216"/>
        <dbReference type="EC" id="3.6.4.13"/>
    </reaction>
</comment>
<name>A0AAD8KC32_TARER</name>
<evidence type="ECO:0000256" key="7">
    <source>
        <dbReference type="ARBA" id="ARBA00047984"/>
    </source>
</evidence>
<dbReference type="SUPFAM" id="SSF52540">
    <property type="entry name" value="P-loop containing nucleoside triphosphate hydrolases"/>
    <property type="match status" value="1"/>
</dbReference>
<dbReference type="InterPro" id="IPR001650">
    <property type="entry name" value="Helicase_C-like"/>
</dbReference>
<evidence type="ECO:0000259" key="10">
    <source>
        <dbReference type="PROSITE" id="PS51194"/>
    </source>
</evidence>
<dbReference type="GO" id="GO:0005524">
    <property type="term" value="F:ATP binding"/>
    <property type="evidence" value="ECO:0007669"/>
    <property type="project" value="UniProtKB-UniRule"/>
</dbReference>
<keyword evidence="1 8" id="KW-0547">Nucleotide-binding</keyword>
<dbReference type="AlphaFoldDB" id="A0AAD8KC32"/>
<dbReference type="EMBL" id="JAUHHV010000007">
    <property type="protein sequence ID" value="KAK1418853.1"/>
    <property type="molecule type" value="Genomic_DNA"/>
</dbReference>
<dbReference type="FunFam" id="3.40.50.300:FF:001539">
    <property type="entry name" value="ATP-dependent RNA helicase DDX51"/>
    <property type="match status" value="1"/>
</dbReference>
<evidence type="ECO:0000259" key="9">
    <source>
        <dbReference type="PROSITE" id="PS51192"/>
    </source>
</evidence>
<evidence type="ECO:0000313" key="11">
    <source>
        <dbReference type="EMBL" id="KAK1418853.1"/>
    </source>
</evidence>
<dbReference type="InterPro" id="IPR011545">
    <property type="entry name" value="DEAD/DEAH_box_helicase_dom"/>
</dbReference>
<feature type="domain" description="Helicase ATP-binding" evidence="9">
    <location>
        <begin position="105"/>
        <end position="339"/>
    </location>
</feature>
<dbReference type="GO" id="GO:0003723">
    <property type="term" value="F:RNA binding"/>
    <property type="evidence" value="ECO:0007669"/>
    <property type="project" value="UniProtKB-UniRule"/>
</dbReference>
<organism evidence="11 12">
    <name type="scientific">Tagetes erecta</name>
    <name type="common">African marigold</name>
    <dbReference type="NCBI Taxonomy" id="13708"/>
    <lineage>
        <taxon>Eukaryota</taxon>
        <taxon>Viridiplantae</taxon>
        <taxon>Streptophyta</taxon>
        <taxon>Embryophyta</taxon>
        <taxon>Tracheophyta</taxon>
        <taxon>Spermatophyta</taxon>
        <taxon>Magnoliopsida</taxon>
        <taxon>eudicotyledons</taxon>
        <taxon>Gunneridae</taxon>
        <taxon>Pentapetalae</taxon>
        <taxon>asterids</taxon>
        <taxon>campanulids</taxon>
        <taxon>Asterales</taxon>
        <taxon>Asteraceae</taxon>
        <taxon>Asteroideae</taxon>
        <taxon>Heliantheae alliance</taxon>
        <taxon>Tageteae</taxon>
        <taxon>Tagetes</taxon>
    </lineage>
</organism>
<keyword evidence="12" id="KW-1185">Reference proteome</keyword>
<evidence type="ECO:0000256" key="5">
    <source>
        <dbReference type="ARBA" id="ARBA00022884"/>
    </source>
</evidence>
<dbReference type="CDD" id="cd18787">
    <property type="entry name" value="SF2_C_DEAD"/>
    <property type="match status" value="1"/>
</dbReference>
<gene>
    <name evidence="11" type="ORF">QVD17_28000</name>
</gene>
<dbReference type="GO" id="GO:0003724">
    <property type="term" value="F:RNA helicase activity"/>
    <property type="evidence" value="ECO:0007669"/>
    <property type="project" value="UniProtKB-EC"/>
</dbReference>
<comment type="similarity">
    <text evidence="6">Belongs to the DEAD box helicase family. DDX51/DBP6 subfamily.</text>
</comment>
<reference evidence="11" key="1">
    <citation type="journal article" date="2023" name="bioRxiv">
        <title>Improved chromosome-level genome assembly for marigold (Tagetes erecta).</title>
        <authorList>
            <person name="Jiang F."/>
            <person name="Yuan L."/>
            <person name="Wang S."/>
            <person name="Wang H."/>
            <person name="Xu D."/>
            <person name="Wang A."/>
            <person name="Fan W."/>
        </authorList>
    </citation>
    <scope>NUCLEOTIDE SEQUENCE</scope>
    <source>
        <strain evidence="11">WSJ</strain>
        <tissue evidence="11">Leaf</tissue>
    </source>
</reference>
<dbReference type="Pfam" id="PF00270">
    <property type="entry name" value="DEAD"/>
    <property type="match status" value="1"/>
</dbReference>
<keyword evidence="4 8" id="KW-0067">ATP-binding</keyword>
<dbReference type="SMART" id="SM00490">
    <property type="entry name" value="HELICc"/>
    <property type="match status" value="1"/>
</dbReference>